<dbReference type="CDD" id="cd16914">
    <property type="entry name" value="EcfT"/>
    <property type="match status" value="1"/>
</dbReference>
<evidence type="ECO:0000256" key="3">
    <source>
        <dbReference type="ARBA" id="ARBA00022989"/>
    </source>
</evidence>
<feature type="transmembrane region" description="Helical" evidence="5">
    <location>
        <begin position="137"/>
        <end position="159"/>
    </location>
</feature>
<evidence type="ECO:0000313" key="6">
    <source>
        <dbReference type="EMBL" id="QQB13255.1"/>
    </source>
</evidence>
<evidence type="ECO:0000256" key="4">
    <source>
        <dbReference type="ARBA" id="ARBA00023136"/>
    </source>
</evidence>
<dbReference type="GO" id="GO:0005886">
    <property type="term" value="C:plasma membrane"/>
    <property type="evidence" value="ECO:0007669"/>
    <property type="project" value="UniProtKB-ARBA"/>
</dbReference>
<evidence type="ECO:0000256" key="5">
    <source>
        <dbReference type="SAM" id="Phobius"/>
    </source>
</evidence>
<dbReference type="RefSeq" id="WP_198498473.1">
    <property type="nucleotide sequence ID" value="NZ_CP065989.1"/>
</dbReference>
<evidence type="ECO:0000313" key="7">
    <source>
        <dbReference type="Proteomes" id="UP000595374"/>
    </source>
</evidence>
<protein>
    <submittedName>
        <fullName evidence="6">Energy-coupling factor transporter transmembrane protein EcfT</fullName>
    </submittedName>
</protein>
<dbReference type="Proteomes" id="UP000595374">
    <property type="component" value="Chromosome"/>
</dbReference>
<keyword evidence="2 5" id="KW-0812">Transmembrane</keyword>
<feature type="transmembrane region" description="Helical" evidence="5">
    <location>
        <begin position="102"/>
        <end position="125"/>
    </location>
</feature>
<name>A0A7T3ZX30_9MICO</name>
<evidence type="ECO:0000256" key="1">
    <source>
        <dbReference type="ARBA" id="ARBA00004141"/>
    </source>
</evidence>
<keyword evidence="3 5" id="KW-1133">Transmembrane helix</keyword>
<feature type="transmembrane region" description="Helical" evidence="5">
    <location>
        <begin position="239"/>
        <end position="257"/>
    </location>
</feature>
<proteinExistence type="predicted"/>
<feature type="transmembrane region" description="Helical" evidence="5">
    <location>
        <begin position="18"/>
        <end position="47"/>
    </location>
</feature>
<dbReference type="Pfam" id="PF02361">
    <property type="entry name" value="CbiQ"/>
    <property type="match status" value="1"/>
</dbReference>
<evidence type="ECO:0000256" key="2">
    <source>
        <dbReference type="ARBA" id="ARBA00022692"/>
    </source>
</evidence>
<dbReference type="InterPro" id="IPR003339">
    <property type="entry name" value="ABC/ECF_trnsptr_transmembrane"/>
</dbReference>
<gene>
    <name evidence="6" type="ORF">I6H47_10380</name>
</gene>
<organism evidence="6 7">
    <name type="scientific">Brevibacterium casei</name>
    <dbReference type="NCBI Taxonomy" id="33889"/>
    <lineage>
        <taxon>Bacteria</taxon>
        <taxon>Bacillati</taxon>
        <taxon>Actinomycetota</taxon>
        <taxon>Actinomycetes</taxon>
        <taxon>Micrococcales</taxon>
        <taxon>Brevibacteriaceae</taxon>
        <taxon>Brevibacterium</taxon>
    </lineage>
</organism>
<feature type="transmembrane region" description="Helical" evidence="5">
    <location>
        <begin position="59"/>
        <end position="82"/>
    </location>
</feature>
<sequence>MTTAIPESRTRWHPATDLIVMACALFLVFGIPSPVVPAAVILGSLIAAVATRRVSLTRWALTVAGLSLPLLIVVGLVQGLFYPGTAVTVLWQSGAVRVTVEGLAIAAQIWLRVTALIALGALFGLGNDSARLFDGLIALRLPATVAYICASALSLIPLVRRRTTDVLDALAARGWPTHRWGTRIRLLPRIVAGLFTSLLVGVDQRHEVLDQRGFARSDHAVDLQDHRDDRVQSFIRRGGPLLTVALIVASVAGFLPLPSADTLLGGRG</sequence>
<accession>A0A7T3ZX30</accession>
<reference evidence="6 7" key="1">
    <citation type="submission" date="2020-12" db="EMBL/GenBank/DDBJ databases">
        <title>FDA dAtabase for Regulatory Grade micrObial Sequences (FDA-ARGOS): Supporting development and validation of Infectious Disease Dx tests.</title>
        <authorList>
            <person name="Sproer C."/>
            <person name="Gronow S."/>
            <person name="Severitt S."/>
            <person name="Schroder I."/>
            <person name="Tallon L."/>
            <person name="Sadzewicz L."/>
            <person name="Zhao X."/>
            <person name="Boylan J."/>
            <person name="Ott S."/>
            <person name="Bowen H."/>
            <person name="Vavikolanu K."/>
            <person name="Mehta A."/>
            <person name="Aluvathingal J."/>
            <person name="Nadendla S."/>
            <person name="Lowell S."/>
            <person name="Myers T."/>
            <person name="Yan Y."/>
            <person name="Sichtig H."/>
        </authorList>
    </citation>
    <scope>NUCLEOTIDE SEQUENCE [LARGE SCALE GENOMIC DNA]</scope>
    <source>
        <strain evidence="6 7">FDAARGOS_990</strain>
    </source>
</reference>
<dbReference type="EMBL" id="CP065989">
    <property type="protein sequence ID" value="QQB13255.1"/>
    <property type="molecule type" value="Genomic_DNA"/>
</dbReference>
<comment type="subcellular location">
    <subcellularLocation>
        <location evidence="1">Membrane</location>
        <topology evidence="1">Multi-pass membrane protein</topology>
    </subcellularLocation>
</comment>
<dbReference type="AlphaFoldDB" id="A0A7T3ZX30"/>
<keyword evidence="4 5" id="KW-0472">Membrane</keyword>